<feature type="transmembrane region" description="Helical" evidence="9">
    <location>
        <begin position="431"/>
        <end position="451"/>
    </location>
</feature>
<organism evidence="12">
    <name type="scientific">Rodentolepis nana</name>
    <name type="common">Dwarf tapeworm</name>
    <name type="synonym">Hymenolepis nana</name>
    <dbReference type="NCBI Taxonomy" id="102285"/>
    <lineage>
        <taxon>Eukaryota</taxon>
        <taxon>Metazoa</taxon>
        <taxon>Spiralia</taxon>
        <taxon>Lophotrochozoa</taxon>
        <taxon>Platyhelminthes</taxon>
        <taxon>Cestoda</taxon>
        <taxon>Eucestoda</taxon>
        <taxon>Cyclophyllidea</taxon>
        <taxon>Hymenolepididae</taxon>
        <taxon>Rodentolepis</taxon>
    </lineage>
</organism>
<reference evidence="12" key="1">
    <citation type="submission" date="2017-02" db="UniProtKB">
        <authorList>
            <consortium name="WormBaseParasite"/>
        </authorList>
    </citation>
    <scope>IDENTIFICATION</scope>
</reference>
<evidence type="ECO:0000313" key="11">
    <source>
        <dbReference type="Proteomes" id="UP000278807"/>
    </source>
</evidence>
<feature type="transmembrane region" description="Helical" evidence="9">
    <location>
        <begin position="339"/>
        <end position="359"/>
    </location>
</feature>
<reference evidence="10 11" key="2">
    <citation type="submission" date="2018-11" db="EMBL/GenBank/DDBJ databases">
        <authorList>
            <consortium name="Pathogen Informatics"/>
        </authorList>
    </citation>
    <scope>NUCLEOTIDE SEQUENCE [LARGE SCALE GENOMIC DNA]</scope>
</reference>
<feature type="transmembrane region" description="Helical" evidence="9">
    <location>
        <begin position="399"/>
        <end position="419"/>
    </location>
</feature>
<evidence type="ECO:0000256" key="3">
    <source>
        <dbReference type="ARBA" id="ARBA00006366"/>
    </source>
</evidence>
<proteinExistence type="inferred from homology"/>
<evidence type="ECO:0000256" key="1">
    <source>
        <dbReference type="ARBA" id="ARBA00000215"/>
    </source>
</evidence>
<feature type="transmembrane region" description="Helical" evidence="9">
    <location>
        <begin position="161"/>
        <end position="184"/>
    </location>
</feature>
<feature type="transmembrane region" description="Helical" evidence="9">
    <location>
        <begin position="191"/>
        <end position="213"/>
    </location>
</feature>
<evidence type="ECO:0000256" key="8">
    <source>
        <dbReference type="ARBA" id="ARBA00023136"/>
    </source>
</evidence>
<protein>
    <recommendedName>
        <fullName evidence="9">Riboflavin transporter</fullName>
    </recommendedName>
</protein>
<keyword evidence="4 9" id="KW-0813">Transport</keyword>
<sequence length="504" mass="54288">MTSGDIENIKIDIEEPNEGHVPQMPFSWFNAILLVFFGFSSWIAINSLWVELPLLVNVLPEGWNLPAYLSILIQIANIGPLAYVLFTRLCNALGHYKSDNIFKRLVQPPERLANYSILIIGVIACLLLMKYWDAVVMMTGLPANAVYGRPVTPEALHNHSLGLFLLTFFLGMIDCMSSVTFLAYLANIPAVYAGALLFGETASGLLPSLYALGQGVNSEYKCVNGTAIYSDPRFGVSTFMGLVAGTTGLSLLAFILLDCLPSGLGRSVTLAYQRHHSVPTSNEQANQQQATNQSSNSKALCWVCFVLMGYASCLTNGLLPSLQSFSTAAYSSNTFHLAVTLSGIAAPIVALVTTAIYGYDQLGLCVRSILRCLCRSTSDSEGENNEKQSAMASIVGGRLAVTLTAIGVMGSVFACYAIYLAKASPNPPEIYGGGPAIAVLTWVMLAVTFGVQKTWITLHMVKYGSQRNLRNLGIATQIGAFMGSLISFLLTAKLNLFTSKNPCS</sequence>
<evidence type="ECO:0000256" key="5">
    <source>
        <dbReference type="ARBA" id="ARBA00022475"/>
    </source>
</evidence>
<comment type="subcellular location">
    <subcellularLocation>
        <location evidence="2 9">Cell membrane</location>
        <topology evidence="2 9">Multi-pass membrane protein</topology>
    </subcellularLocation>
</comment>
<comment type="function">
    <text evidence="9">Plasma membrane transporter mediating the uptake by cells of the water soluble vitamin B2/riboflavin that plays a key role in biochemical oxidation-reduction reactions of the carbohydrate, lipid, and amino acid metabolism.</text>
</comment>
<dbReference type="PANTHER" id="PTHR12929">
    <property type="entry name" value="SOLUTE CARRIER FAMILY 52"/>
    <property type="match status" value="1"/>
</dbReference>
<dbReference type="Proteomes" id="UP000278807">
    <property type="component" value="Unassembled WGS sequence"/>
</dbReference>
<evidence type="ECO:0000256" key="9">
    <source>
        <dbReference type="RuleBase" id="RU368035"/>
    </source>
</evidence>
<dbReference type="GO" id="GO:0005886">
    <property type="term" value="C:plasma membrane"/>
    <property type="evidence" value="ECO:0007669"/>
    <property type="project" value="UniProtKB-SubCell"/>
</dbReference>
<dbReference type="WBParaSite" id="HNAJ_0000412001-mRNA-1">
    <property type="protein sequence ID" value="HNAJ_0000412001-mRNA-1"/>
    <property type="gene ID" value="HNAJ_0000412001"/>
</dbReference>
<keyword evidence="6 9" id="KW-0812">Transmembrane</keyword>
<evidence type="ECO:0000256" key="4">
    <source>
        <dbReference type="ARBA" id="ARBA00022448"/>
    </source>
</evidence>
<feature type="transmembrane region" description="Helical" evidence="9">
    <location>
        <begin position="26"/>
        <end position="45"/>
    </location>
</feature>
<name>A0A0R3TAN1_RODNA</name>
<dbReference type="GO" id="GO:0032217">
    <property type="term" value="F:riboflavin transmembrane transporter activity"/>
    <property type="evidence" value="ECO:0007669"/>
    <property type="project" value="UniProtKB-UniRule"/>
</dbReference>
<comment type="catalytic activity">
    <reaction evidence="1 9">
        <text>riboflavin(in) = riboflavin(out)</text>
        <dbReference type="Rhea" id="RHEA:35015"/>
        <dbReference type="ChEBI" id="CHEBI:57986"/>
    </reaction>
</comment>
<keyword evidence="7 9" id="KW-1133">Transmembrane helix</keyword>
<feature type="transmembrane region" description="Helical" evidence="9">
    <location>
        <begin position="112"/>
        <end position="132"/>
    </location>
</feature>
<evidence type="ECO:0000256" key="6">
    <source>
        <dbReference type="ARBA" id="ARBA00022692"/>
    </source>
</evidence>
<feature type="transmembrane region" description="Helical" evidence="9">
    <location>
        <begin position="472"/>
        <end position="492"/>
    </location>
</feature>
<comment type="similarity">
    <text evidence="3 9">Belongs to the riboflavin transporter family.</text>
</comment>
<dbReference type="Pfam" id="PF06237">
    <property type="entry name" value="SLC52_ribofla_tr"/>
    <property type="match status" value="2"/>
</dbReference>
<evidence type="ECO:0000256" key="7">
    <source>
        <dbReference type="ARBA" id="ARBA00022989"/>
    </source>
</evidence>
<keyword evidence="8 9" id="KW-0472">Membrane</keyword>
<feature type="transmembrane region" description="Helical" evidence="9">
    <location>
        <begin position="299"/>
        <end position="319"/>
    </location>
</feature>
<feature type="transmembrane region" description="Helical" evidence="9">
    <location>
        <begin position="65"/>
        <end position="91"/>
    </location>
</feature>
<dbReference type="OrthoDB" id="9995836at2759"/>
<gene>
    <name evidence="10" type="ORF">HNAJ_LOCUS4118</name>
</gene>
<evidence type="ECO:0000313" key="12">
    <source>
        <dbReference type="WBParaSite" id="HNAJ_0000412001-mRNA-1"/>
    </source>
</evidence>
<evidence type="ECO:0000256" key="2">
    <source>
        <dbReference type="ARBA" id="ARBA00004651"/>
    </source>
</evidence>
<feature type="transmembrane region" description="Helical" evidence="9">
    <location>
        <begin position="233"/>
        <end position="257"/>
    </location>
</feature>
<keyword evidence="5 9" id="KW-1003">Cell membrane</keyword>
<dbReference type="EMBL" id="UZAE01002700">
    <property type="protein sequence ID" value="VDN99977.1"/>
    <property type="molecule type" value="Genomic_DNA"/>
</dbReference>
<dbReference type="AlphaFoldDB" id="A0A0R3TAN1"/>
<dbReference type="PANTHER" id="PTHR12929:SF10">
    <property type="entry name" value="RIBOFLAVIN TRANSPORTER"/>
    <property type="match status" value="1"/>
</dbReference>
<evidence type="ECO:0000313" key="10">
    <source>
        <dbReference type="EMBL" id="VDN99977.1"/>
    </source>
</evidence>
<dbReference type="InterPro" id="IPR009357">
    <property type="entry name" value="Riboflavin_transptr"/>
</dbReference>
<keyword evidence="11" id="KW-1185">Reference proteome</keyword>
<accession>A0A0R3TAN1</accession>